<dbReference type="PANTHER" id="PTHR20883:SF48">
    <property type="entry name" value="ECTOINE DIOXYGENASE"/>
    <property type="match status" value="1"/>
</dbReference>
<protein>
    <recommendedName>
        <fullName evidence="2">Fe2OG dioxygenase domain-containing protein</fullName>
    </recommendedName>
</protein>
<dbReference type="AlphaFoldDB" id="A0A382GY99"/>
<dbReference type="GO" id="GO:0016491">
    <property type="term" value="F:oxidoreductase activity"/>
    <property type="evidence" value="ECO:0007669"/>
    <property type="project" value="UniProtKB-ARBA"/>
</dbReference>
<accession>A0A382GY99</accession>
<dbReference type="SUPFAM" id="SSF51197">
    <property type="entry name" value="Clavaminate synthase-like"/>
    <property type="match status" value="1"/>
</dbReference>
<dbReference type="EMBL" id="UINC01058083">
    <property type="protein sequence ID" value="SVB79949.1"/>
    <property type="molecule type" value="Genomic_DNA"/>
</dbReference>
<dbReference type="PANTHER" id="PTHR20883">
    <property type="entry name" value="PHYTANOYL-COA DIOXYGENASE DOMAIN CONTAINING 1"/>
    <property type="match status" value="1"/>
</dbReference>
<dbReference type="Pfam" id="PF05721">
    <property type="entry name" value="PhyH"/>
    <property type="match status" value="1"/>
</dbReference>
<gene>
    <name evidence="1" type="ORF">METZ01_LOCUS232803</name>
</gene>
<dbReference type="GO" id="GO:0046872">
    <property type="term" value="F:metal ion binding"/>
    <property type="evidence" value="ECO:0007669"/>
    <property type="project" value="UniProtKB-ARBA"/>
</dbReference>
<proteinExistence type="predicted"/>
<dbReference type="Gene3D" id="2.60.120.620">
    <property type="entry name" value="q2cbj1_9rhob like domain"/>
    <property type="match status" value="1"/>
</dbReference>
<sequence>MKKTGLTGKQIKEYNENGYIAPIDILSLEQVKIIREEIDYVEKKWPNEITGLNRNNIHYYSPIFDQIVHNSKILDVVENFLGPNILAAGTVLFLKEPENKGFISWHQDGIYQGWKPCNSITAWLAITEVNEENGCMRMWPSSHKDNFKEHKDTFDEDNLLTRGQTIENVPVKDTVPIILKPGQLSIHHPMTVHGSGPNLSKNRRIGFAIQSYIGTNVEQILGKT</sequence>
<evidence type="ECO:0008006" key="2">
    <source>
        <dbReference type="Google" id="ProtNLM"/>
    </source>
</evidence>
<dbReference type="InterPro" id="IPR008775">
    <property type="entry name" value="Phytyl_CoA_dOase-like"/>
</dbReference>
<feature type="non-terminal residue" evidence="1">
    <location>
        <position position="224"/>
    </location>
</feature>
<name>A0A382GY99_9ZZZZ</name>
<reference evidence="1" key="1">
    <citation type="submission" date="2018-05" db="EMBL/GenBank/DDBJ databases">
        <authorList>
            <person name="Lanie J.A."/>
            <person name="Ng W.-L."/>
            <person name="Kazmierczak K.M."/>
            <person name="Andrzejewski T.M."/>
            <person name="Davidsen T.M."/>
            <person name="Wayne K.J."/>
            <person name="Tettelin H."/>
            <person name="Glass J.I."/>
            <person name="Rusch D."/>
            <person name="Podicherti R."/>
            <person name="Tsui H.-C.T."/>
            <person name="Winkler M.E."/>
        </authorList>
    </citation>
    <scope>NUCLEOTIDE SEQUENCE</scope>
</reference>
<organism evidence="1">
    <name type="scientific">marine metagenome</name>
    <dbReference type="NCBI Taxonomy" id="408172"/>
    <lineage>
        <taxon>unclassified sequences</taxon>
        <taxon>metagenomes</taxon>
        <taxon>ecological metagenomes</taxon>
    </lineage>
</organism>
<evidence type="ECO:0000313" key="1">
    <source>
        <dbReference type="EMBL" id="SVB79949.1"/>
    </source>
</evidence>